<name>A0ABY7B1Y1_9PSEU</name>
<reference evidence="2" key="1">
    <citation type="submission" date="2022-11" db="EMBL/GenBank/DDBJ databases">
        <authorList>
            <person name="Mo P."/>
        </authorList>
    </citation>
    <scope>NUCLEOTIDE SEQUENCE</scope>
    <source>
        <strain evidence="2">HUAS 11-8</strain>
    </source>
</reference>
<gene>
    <name evidence="2" type="ORF">ORV05_00335</name>
</gene>
<dbReference type="EMBL" id="CP113836">
    <property type="protein sequence ID" value="WAL66304.1"/>
    <property type="molecule type" value="Genomic_DNA"/>
</dbReference>
<dbReference type="Proteomes" id="UP001163203">
    <property type="component" value="Chromosome"/>
</dbReference>
<keyword evidence="1" id="KW-0732">Signal</keyword>
<evidence type="ECO:0008006" key="4">
    <source>
        <dbReference type="Google" id="ProtNLM"/>
    </source>
</evidence>
<feature type="signal peptide" evidence="1">
    <location>
        <begin position="1"/>
        <end position="23"/>
    </location>
</feature>
<protein>
    <recommendedName>
        <fullName evidence="4">DUF5642 domain-containing protein</fullName>
    </recommendedName>
</protein>
<dbReference type="RefSeq" id="WP_268756438.1">
    <property type="nucleotide sequence ID" value="NZ_CP113836.1"/>
</dbReference>
<accession>A0ABY7B1Y1</accession>
<organism evidence="2 3">
    <name type="scientific">Amycolatopsis cynarae</name>
    <dbReference type="NCBI Taxonomy" id="2995223"/>
    <lineage>
        <taxon>Bacteria</taxon>
        <taxon>Bacillati</taxon>
        <taxon>Actinomycetota</taxon>
        <taxon>Actinomycetes</taxon>
        <taxon>Pseudonocardiales</taxon>
        <taxon>Pseudonocardiaceae</taxon>
        <taxon>Amycolatopsis</taxon>
    </lineage>
</organism>
<evidence type="ECO:0000313" key="3">
    <source>
        <dbReference type="Proteomes" id="UP001163203"/>
    </source>
</evidence>
<evidence type="ECO:0000313" key="2">
    <source>
        <dbReference type="EMBL" id="WAL66304.1"/>
    </source>
</evidence>
<evidence type="ECO:0000256" key="1">
    <source>
        <dbReference type="SAM" id="SignalP"/>
    </source>
</evidence>
<proteinExistence type="predicted"/>
<sequence>MKTSTVLVIVVGVLLSFASVATAAGYLWSHDVHDRPAAAPTLPAIWPSKGGQALRAVPIPSGEMLTALPPDTGPHVLCQALSQQRWDALLGSRTLREVRDGACHAITATHEVTLRLAAAPAALEDPHTVDVAGLTGEAEYLAPEVNARLDVRLTSAAPTPQINPYLLVEVGRTSPAAPAATQAPDELAGSLATEIVRATMAPGLSLPTQNAAQTIAFRNQAPVPEHGIADSPWPVISWQLCTALLGKLGGTAKPRFDGRCTVRGVEAVYTDDVSPRVYPDTLAGRPAMITDKLVAVKLTDDSAQEVSFSGGSDGSDGKALRALAESVLPSLLAH</sequence>
<feature type="chain" id="PRO_5047115971" description="DUF5642 domain-containing protein" evidence="1">
    <location>
        <begin position="24"/>
        <end position="334"/>
    </location>
</feature>
<keyword evidence="3" id="KW-1185">Reference proteome</keyword>